<dbReference type="HOGENOM" id="CLU_099839_1_0_6"/>
<dbReference type="OrthoDB" id="9801447at2"/>
<keyword evidence="5" id="KW-1185">Reference proteome</keyword>
<dbReference type="InterPro" id="IPR007551">
    <property type="entry name" value="YajQ/Smlt4090-like"/>
</dbReference>
<dbReference type="HAMAP" id="MF_00632">
    <property type="entry name" value="UPF0234"/>
    <property type="match status" value="1"/>
</dbReference>
<dbReference type="CDD" id="cd11740">
    <property type="entry name" value="YajQ_like"/>
    <property type="match status" value="1"/>
</dbReference>
<dbReference type="FunFam" id="3.30.70.860:FF:000001">
    <property type="entry name" value="UPF0234 protein YajQ"/>
    <property type="match status" value="1"/>
</dbReference>
<dbReference type="InterPro" id="IPR035571">
    <property type="entry name" value="UPF0234-like_C"/>
</dbReference>
<dbReference type="GO" id="GO:0000166">
    <property type="term" value="F:nucleotide binding"/>
    <property type="evidence" value="ECO:0007669"/>
    <property type="project" value="UniProtKB-UniRule"/>
</dbReference>
<protein>
    <recommendedName>
        <fullName evidence="3">Nucleotide-binding protein PTD2_14284</fullName>
    </recommendedName>
</protein>
<dbReference type="EMBL" id="AAOH01000002">
    <property type="protein sequence ID" value="EAR29995.1"/>
    <property type="molecule type" value="Genomic_DNA"/>
</dbReference>
<dbReference type="Pfam" id="PF04461">
    <property type="entry name" value="YajQ"/>
    <property type="match status" value="1"/>
</dbReference>
<gene>
    <name evidence="4" type="ORF">PTD2_14284</name>
</gene>
<dbReference type="AlphaFoldDB" id="A4C7P1"/>
<organism evidence="4 5">
    <name type="scientific">Pseudoalteromonas tunicata D2</name>
    <dbReference type="NCBI Taxonomy" id="87626"/>
    <lineage>
        <taxon>Bacteria</taxon>
        <taxon>Pseudomonadati</taxon>
        <taxon>Pseudomonadota</taxon>
        <taxon>Gammaproteobacteria</taxon>
        <taxon>Alteromonadales</taxon>
        <taxon>Pseudoalteromonadaceae</taxon>
        <taxon>Pseudoalteromonas</taxon>
    </lineage>
</organism>
<reference evidence="4 5" key="1">
    <citation type="submission" date="2006-02" db="EMBL/GenBank/DDBJ databases">
        <authorList>
            <person name="Moran M.A."/>
            <person name="Kjelleberg S."/>
            <person name="Egan S."/>
            <person name="Saunders N."/>
            <person name="Thomas T."/>
            <person name="Ferriera S."/>
            <person name="Johnson J."/>
            <person name="Kravitz S."/>
            <person name="Halpern A."/>
            <person name="Remington K."/>
            <person name="Beeson K."/>
            <person name="Tran B."/>
            <person name="Rogers Y.-H."/>
            <person name="Friedman R."/>
            <person name="Venter J.C."/>
        </authorList>
    </citation>
    <scope>NUCLEOTIDE SEQUENCE [LARGE SCALE GENOMIC DNA]</scope>
    <source>
        <strain evidence="4 5">D2</strain>
    </source>
</reference>
<comment type="caution">
    <text evidence="4">The sequence shown here is derived from an EMBL/GenBank/DDBJ whole genome shotgun (WGS) entry which is preliminary data.</text>
</comment>
<dbReference type="InterPro" id="IPR036183">
    <property type="entry name" value="YajQ-like_sf"/>
</dbReference>
<dbReference type="Gene3D" id="3.30.70.860">
    <property type="match status" value="1"/>
</dbReference>
<evidence type="ECO:0000256" key="2">
    <source>
        <dbReference type="ARBA" id="ARBA00093450"/>
    </source>
</evidence>
<evidence type="ECO:0000256" key="3">
    <source>
        <dbReference type="HAMAP-Rule" id="MF_00632"/>
    </source>
</evidence>
<dbReference type="NCBIfam" id="NF003819">
    <property type="entry name" value="PRK05412.1"/>
    <property type="match status" value="1"/>
</dbReference>
<dbReference type="STRING" id="87626.PTD2_14284"/>
<name>A4C7P1_9GAMM</name>
<dbReference type="SUPFAM" id="SSF89963">
    <property type="entry name" value="YajQ-like"/>
    <property type="match status" value="2"/>
</dbReference>
<dbReference type="eggNOG" id="COG1666">
    <property type="taxonomic scope" value="Bacteria"/>
</dbReference>
<dbReference type="PANTHER" id="PTHR30476:SF0">
    <property type="entry name" value="UPF0234 PROTEIN YAJQ"/>
    <property type="match status" value="1"/>
</dbReference>
<dbReference type="PANTHER" id="PTHR30476">
    <property type="entry name" value="UPF0234 PROTEIN YAJQ"/>
    <property type="match status" value="1"/>
</dbReference>
<dbReference type="Proteomes" id="UP000006201">
    <property type="component" value="Unassembled WGS sequence"/>
</dbReference>
<sequence>MPSFDIVSEVEMSEAQNAVDNANREIATRFDFRNIDATFEISKETITMHADADFQLQQMFPILTGCAVKRGLDVKSFEVKEVSYTGRRCSQQVAVQQGIEKEMAKKIVKLIKDAKIKVQASIQGEEVRVTGKKRDDLQEAMQLIRTSDLGQPFQFKNFRD</sequence>
<accession>A4C7P1</accession>
<comment type="similarity">
    <text evidence="2 3">Belongs to the YajQ family.</text>
</comment>
<keyword evidence="1 3" id="KW-0547">Nucleotide-binding</keyword>
<dbReference type="Gene3D" id="3.30.70.990">
    <property type="entry name" value="YajQ-like, domain 2"/>
    <property type="match status" value="1"/>
</dbReference>
<dbReference type="RefSeq" id="WP_009837868.1">
    <property type="nucleotide sequence ID" value="NZ_AAOH01000002.1"/>
</dbReference>
<evidence type="ECO:0000313" key="5">
    <source>
        <dbReference type="Proteomes" id="UP000006201"/>
    </source>
</evidence>
<dbReference type="GO" id="GO:0005829">
    <property type="term" value="C:cytosol"/>
    <property type="evidence" value="ECO:0007669"/>
    <property type="project" value="TreeGrafter"/>
</dbReference>
<dbReference type="InterPro" id="IPR035570">
    <property type="entry name" value="UPF0234_N"/>
</dbReference>
<comment type="function">
    <text evidence="3">Nucleotide-binding protein.</text>
</comment>
<proteinExistence type="inferred from homology"/>
<evidence type="ECO:0000313" key="4">
    <source>
        <dbReference type="EMBL" id="EAR29995.1"/>
    </source>
</evidence>
<evidence type="ECO:0000256" key="1">
    <source>
        <dbReference type="ARBA" id="ARBA00022741"/>
    </source>
</evidence>